<dbReference type="NCBIfam" id="NF001567">
    <property type="entry name" value="PRK00389.1"/>
    <property type="match status" value="1"/>
</dbReference>
<feature type="domain" description="GCVT N-terminal" evidence="9">
    <location>
        <begin position="12"/>
        <end position="262"/>
    </location>
</feature>
<gene>
    <name evidence="11" type="ORF">BSAL_71935</name>
</gene>
<dbReference type="EMBL" id="CYKH01000567">
    <property type="protein sequence ID" value="CUG06194.1"/>
    <property type="molecule type" value="Genomic_DNA"/>
</dbReference>
<dbReference type="OrthoDB" id="10263536at2759"/>
<dbReference type="GO" id="GO:0005960">
    <property type="term" value="C:glycine cleavage complex"/>
    <property type="evidence" value="ECO:0007669"/>
    <property type="project" value="InterPro"/>
</dbReference>
<reference evidence="12" key="1">
    <citation type="submission" date="2015-09" db="EMBL/GenBank/DDBJ databases">
        <authorList>
            <consortium name="Pathogen Informatics"/>
        </authorList>
    </citation>
    <scope>NUCLEOTIDE SEQUENCE [LARGE SCALE GENOMIC DNA]</scope>
    <source>
        <strain evidence="12">Lake Konstanz</strain>
    </source>
</reference>
<dbReference type="PIRSF" id="PIRSF006487">
    <property type="entry name" value="GcvT"/>
    <property type="match status" value="1"/>
</dbReference>
<sequence length="373" mass="40929">MSAPIKQTTLNALHKRLGAKMAPFAGYDMPIQYPTMGVLKEHLHTRSKAGVFDVAHMGQVRFFGKDREAFLEWVTPADVKALPEAGARLTVLTNEAGGVIDDCIITRFADHAFVVINAGCKDKDLAHLNQKLTEFKGDVQMEVVDRSLIALQGPKAMETLSVYVGGLEKLPFMTGLLGQSVKGMPVQITRCGYTGEDGFEIAAEHKDIEALTELLLTNPDVQMIGLGARDSLRMEAGMCLYGHELDETINPVSARLMWTVTKRRITEGGFIGFDKIKEFKEKQELVPRLRVGIVSQGPVARENVSILVDGKEVGRTTSGCPSPSTGKNVAMGYIDRAFSKNNQKITLNVRNKMIEGTIVSTPFHPTSYYKISA</sequence>
<dbReference type="GO" id="GO:0032259">
    <property type="term" value="P:methylation"/>
    <property type="evidence" value="ECO:0007669"/>
    <property type="project" value="UniProtKB-KW"/>
</dbReference>
<dbReference type="OMA" id="MPVQYPA"/>
<evidence type="ECO:0000256" key="8">
    <source>
        <dbReference type="RuleBase" id="RU003981"/>
    </source>
</evidence>
<dbReference type="InterPro" id="IPR006223">
    <property type="entry name" value="GcvT"/>
</dbReference>
<comment type="similarity">
    <text evidence="1 8">Belongs to the GcvT family.</text>
</comment>
<evidence type="ECO:0000256" key="4">
    <source>
        <dbReference type="ARBA" id="ARBA00022679"/>
    </source>
</evidence>
<dbReference type="Proteomes" id="UP000051952">
    <property type="component" value="Unassembled WGS sequence"/>
</dbReference>
<evidence type="ECO:0000256" key="7">
    <source>
        <dbReference type="PIRSR" id="PIRSR006487-1"/>
    </source>
</evidence>
<keyword evidence="8" id="KW-0809">Transit peptide</keyword>
<feature type="binding site" evidence="7">
    <location>
        <position position="200"/>
    </location>
    <ligand>
        <name>substrate</name>
    </ligand>
</feature>
<dbReference type="FunFam" id="3.30.70.1400:FF:000001">
    <property type="entry name" value="Aminomethyltransferase"/>
    <property type="match status" value="1"/>
</dbReference>
<evidence type="ECO:0000256" key="6">
    <source>
        <dbReference type="ARBA" id="ARBA00047665"/>
    </source>
</evidence>
<evidence type="ECO:0000313" key="12">
    <source>
        <dbReference type="Proteomes" id="UP000051952"/>
    </source>
</evidence>
<comment type="subunit">
    <text evidence="8">The glycine cleavage system is composed of four proteins: P, T, L and H.</text>
</comment>
<dbReference type="GO" id="GO:0008483">
    <property type="term" value="F:transaminase activity"/>
    <property type="evidence" value="ECO:0007669"/>
    <property type="project" value="UniProtKB-KW"/>
</dbReference>
<comment type="function">
    <text evidence="8">The glycine cleavage system catalyzes the degradation of glycine.</text>
</comment>
<comment type="catalytic activity">
    <reaction evidence="6 8">
        <text>N(6)-[(R)-S(8)-aminomethyldihydrolipoyl]-L-lysyl-[protein] + (6S)-5,6,7,8-tetrahydrofolate = N(6)-[(R)-dihydrolipoyl]-L-lysyl-[protein] + (6R)-5,10-methylene-5,6,7,8-tetrahydrofolate + NH4(+)</text>
        <dbReference type="Rhea" id="RHEA:16945"/>
        <dbReference type="Rhea" id="RHEA-COMP:10475"/>
        <dbReference type="Rhea" id="RHEA-COMP:10492"/>
        <dbReference type="ChEBI" id="CHEBI:15636"/>
        <dbReference type="ChEBI" id="CHEBI:28938"/>
        <dbReference type="ChEBI" id="CHEBI:57453"/>
        <dbReference type="ChEBI" id="CHEBI:83100"/>
        <dbReference type="ChEBI" id="CHEBI:83143"/>
        <dbReference type="EC" id="2.1.2.10"/>
    </reaction>
</comment>
<keyword evidence="11" id="KW-0489">Methyltransferase</keyword>
<dbReference type="InterPro" id="IPR013977">
    <property type="entry name" value="GcvT_C"/>
</dbReference>
<dbReference type="PANTHER" id="PTHR43757">
    <property type="entry name" value="AMINOMETHYLTRANSFERASE"/>
    <property type="match status" value="1"/>
</dbReference>
<keyword evidence="3 8" id="KW-0032">Aminotransferase</keyword>
<evidence type="ECO:0000256" key="3">
    <source>
        <dbReference type="ARBA" id="ARBA00022576"/>
    </source>
</evidence>
<dbReference type="Gene3D" id="3.30.1360.120">
    <property type="entry name" value="Probable tRNA modification gtpase trme, domain 1"/>
    <property type="match status" value="1"/>
</dbReference>
<dbReference type="InterPro" id="IPR029043">
    <property type="entry name" value="GcvT/YgfZ_C"/>
</dbReference>
<evidence type="ECO:0000313" key="11">
    <source>
        <dbReference type="EMBL" id="CUG06194.1"/>
    </source>
</evidence>
<dbReference type="InterPro" id="IPR028896">
    <property type="entry name" value="GcvT/YgfZ/DmdA"/>
</dbReference>
<dbReference type="SUPFAM" id="SSF101790">
    <property type="entry name" value="Aminomethyltransferase beta-barrel domain"/>
    <property type="match status" value="1"/>
</dbReference>
<dbReference type="AlphaFoldDB" id="A0A0S4ISS8"/>
<keyword evidence="8" id="KW-0496">Mitochondrion</keyword>
<dbReference type="NCBIfam" id="TIGR00528">
    <property type="entry name" value="gcvT"/>
    <property type="match status" value="1"/>
</dbReference>
<dbReference type="Gene3D" id="2.40.30.110">
    <property type="entry name" value="Aminomethyltransferase beta-barrel domains"/>
    <property type="match status" value="1"/>
</dbReference>
<comment type="subcellular location">
    <subcellularLocation>
        <location evidence="8">Mitochondrion</location>
    </subcellularLocation>
</comment>
<dbReference type="SUPFAM" id="SSF103025">
    <property type="entry name" value="Folate-binding domain"/>
    <property type="match status" value="1"/>
</dbReference>
<dbReference type="GO" id="GO:0004047">
    <property type="term" value="F:aminomethyltransferase activity"/>
    <property type="evidence" value="ECO:0007669"/>
    <property type="project" value="UniProtKB-EC"/>
</dbReference>
<dbReference type="GO" id="GO:0006546">
    <property type="term" value="P:glycine catabolic process"/>
    <property type="evidence" value="ECO:0007669"/>
    <property type="project" value="InterPro"/>
</dbReference>
<dbReference type="PANTHER" id="PTHR43757:SF2">
    <property type="entry name" value="AMINOMETHYLTRANSFERASE, MITOCHONDRIAL"/>
    <property type="match status" value="1"/>
</dbReference>
<protein>
    <recommendedName>
        <fullName evidence="2 8">Aminomethyltransferase</fullName>
        <ecNumber evidence="2 8">2.1.2.10</ecNumber>
    </recommendedName>
    <alternativeName>
        <fullName evidence="5 8">Glycine cleavage system T protein</fullName>
    </alternativeName>
</protein>
<dbReference type="InterPro" id="IPR006222">
    <property type="entry name" value="GCVT_N"/>
</dbReference>
<accession>A0A0S4ISS8</accession>
<dbReference type="Gene3D" id="3.30.70.1400">
    <property type="entry name" value="Aminomethyltransferase beta-barrel domains"/>
    <property type="match status" value="1"/>
</dbReference>
<dbReference type="GO" id="GO:0005739">
    <property type="term" value="C:mitochondrion"/>
    <property type="evidence" value="ECO:0007669"/>
    <property type="project" value="UniProtKB-SubCell"/>
</dbReference>
<evidence type="ECO:0000256" key="5">
    <source>
        <dbReference type="ARBA" id="ARBA00031395"/>
    </source>
</evidence>
<dbReference type="EC" id="2.1.2.10" evidence="2 8"/>
<evidence type="ECO:0000259" key="9">
    <source>
        <dbReference type="Pfam" id="PF01571"/>
    </source>
</evidence>
<proteinExistence type="inferred from homology"/>
<dbReference type="Gene3D" id="4.10.1250.10">
    <property type="entry name" value="Aminomethyltransferase fragment"/>
    <property type="match status" value="1"/>
</dbReference>
<evidence type="ECO:0000256" key="2">
    <source>
        <dbReference type="ARBA" id="ARBA00012616"/>
    </source>
</evidence>
<evidence type="ECO:0000259" key="10">
    <source>
        <dbReference type="Pfam" id="PF08669"/>
    </source>
</evidence>
<keyword evidence="4 8" id="KW-0808">Transferase</keyword>
<dbReference type="Pfam" id="PF08669">
    <property type="entry name" value="GCV_T_C"/>
    <property type="match status" value="1"/>
</dbReference>
<dbReference type="InterPro" id="IPR027266">
    <property type="entry name" value="TrmE/GcvT-like"/>
</dbReference>
<dbReference type="VEuPathDB" id="TriTrypDB:BSAL_71935"/>
<dbReference type="GO" id="GO:0008168">
    <property type="term" value="F:methyltransferase activity"/>
    <property type="evidence" value="ECO:0007669"/>
    <property type="project" value="UniProtKB-KW"/>
</dbReference>
<name>A0A0S4ISS8_BODSA</name>
<organism evidence="11 12">
    <name type="scientific">Bodo saltans</name>
    <name type="common">Flagellated protozoan</name>
    <dbReference type="NCBI Taxonomy" id="75058"/>
    <lineage>
        <taxon>Eukaryota</taxon>
        <taxon>Discoba</taxon>
        <taxon>Euglenozoa</taxon>
        <taxon>Kinetoplastea</taxon>
        <taxon>Metakinetoplastina</taxon>
        <taxon>Eubodonida</taxon>
        <taxon>Bodonidae</taxon>
        <taxon>Bodo</taxon>
    </lineage>
</organism>
<keyword evidence="12" id="KW-1185">Reference proteome</keyword>
<feature type="domain" description="Aminomethyltransferase C-terminal" evidence="10">
    <location>
        <begin position="290"/>
        <end position="363"/>
    </location>
</feature>
<evidence type="ECO:0000256" key="1">
    <source>
        <dbReference type="ARBA" id="ARBA00008609"/>
    </source>
</evidence>
<dbReference type="Pfam" id="PF01571">
    <property type="entry name" value="GCV_T"/>
    <property type="match status" value="1"/>
</dbReference>